<keyword evidence="3" id="KW-1185">Reference proteome</keyword>
<evidence type="ECO:0000313" key="3">
    <source>
        <dbReference type="Proteomes" id="UP001292094"/>
    </source>
</evidence>
<dbReference type="AlphaFoldDB" id="A0AAE1TRM9"/>
<feature type="compositionally biased region" description="Basic and acidic residues" evidence="1">
    <location>
        <begin position="706"/>
        <end position="722"/>
    </location>
</feature>
<accession>A0AAE1TRM9</accession>
<proteinExistence type="predicted"/>
<feature type="region of interest" description="Disordered" evidence="1">
    <location>
        <begin position="450"/>
        <end position="565"/>
    </location>
</feature>
<feature type="compositionally biased region" description="Polar residues" evidence="1">
    <location>
        <begin position="301"/>
        <end position="313"/>
    </location>
</feature>
<reference evidence="2" key="1">
    <citation type="submission" date="2023-11" db="EMBL/GenBank/DDBJ databases">
        <title>Genome assemblies of two species of porcelain crab, Petrolisthes cinctipes and Petrolisthes manimaculis (Anomura: Porcellanidae).</title>
        <authorList>
            <person name="Angst P."/>
        </authorList>
    </citation>
    <scope>NUCLEOTIDE SEQUENCE</scope>
    <source>
        <strain evidence="2">PB745_02</strain>
        <tissue evidence="2">Gill</tissue>
    </source>
</reference>
<dbReference type="EMBL" id="JAWZYT010004030">
    <property type="protein sequence ID" value="KAK4295653.1"/>
    <property type="molecule type" value="Genomic_DNA"/>
</dbReference>
<feature type="region of interest" description="Disordered" evidence="1">
    <location>
        <begin position="695"/>
        <end position="743"/>
    </location>
</feature>
<feature type="compositionally biased region" description="Polar residues" evidence="1">
    <location>
        <begin position="728"/>
        <end position="740"/>
    </location>
</feature>
<feature type="region of interest" description="Disordered" evidence="1">
    <location>
        <begin position="287"/>
        <end position="313"/>
    </location>
</feature>
<sequence length="830" mass="91806">MGVIVCGLLSVDCLERVKEMFDRGIESECGGTRLFVWLTVTDVPLDCPSPTPPAAASLNCWVPVTPLSNPGLGLCGTAGCGSFHLGSLRPAQHTSEPRLYRKTFLLRKRGSQPKLQASSVPAIPELTCVIKEKARCGPESLLVAWSNLESDTSHGVWLPKPPRNCRVPLDFRGEESSVSTPTSLGEGGAGGGTTGTGGSQESVRSGVRPRLQRQMAQSRKTFRFRKSKHGHSEPGQQERQPQVAHIDVEPTRVPPVTATQKPPSVVGEDPALRELSVPVMTEDKFTPQNHTAKREKPKASLVQTEPESVSEVSFMETSNISGYRESFGGFDMSLQELERLEMQVRSGKYKEPLVGPAPPPTRKISVVETRFHAHPISHQENRVDMTSPNLLPSQATPRVPTTTTGIPEKAQLDSCKTSIPSRSIDSLKTTSFPVSTQHPAPISYPVPAPHATHSIPTSHHATVSHPPNSVSSSHHATISHLPHSLSTSHHVLASHSPHSSILVTHDAHSPHSPHPHHSVHFSDMTYESRNQKTTAPKFTFPPTTSQAPPTSRVVNTNQTLSSPVPPSIAHEIQKPCQPIYSDIHGQVRPVSYSIPANQTSHIADETHFSSIHTNGHPSQVLHSVNHGQEIDFTVKSGYDLNEAVSIQPTVSHAFVGRQVVHVPSAGHVQHPSQHMHTLPHHHYESHAHHTDYHYADSHHHHHHHESHQYHEEDHLHETERCSSRRSQHQPVVRTSQQDQPTVWRHSWTEGEAREARVWSGQESRTQRIMWPSHTQDRIRGTRQGWEGPEEVKTDNTVTSGELTSLLRRLERRTPSEQSLLVAERDEDTLI</sequence>
<feature type="compositionally biased region" description="Low complexity" evidence="1">
    <location>
        <begin position="532"/>
        <end position="544"/>
    </location>
</feature>
<feature type="compositionally biased region" description="Low complexity" evidence="1">
    <location>
        <begin position="463"/>
        <end position="491"/>
    </location>
</feature>
<organism evidence="2 3">
    <name type="scientific">Petrolisthes manimaculis</name>
    <dbReference type="NCBI Taxonomy" id="1843537"/>
    <lineage>
        <taxon>Eukaryota</taxon>
        <taxon>Metazoa</taxon>
        <taxon>Ecdysozoa</taxon>
        <taxon>Arthropoda</taxon>
        <taxon>Crustacea</taxon>
        <taxon>Multicrustacea</taxon>
        <taxon>Malacostraca</taxon>
        <taxon>Eumalacostraca</taxon>
        <taxon>Eucarida</taxon>
        <taxon>Decapoda</taxon>
        <taxon>Pleocyemata</taxon>
        <taxon>Anomura</taxon>
        <taxon>Galatheoidea</taxon>
        <taxon>Porcellanidae</taxon>
        <taxon>Petrolisthes</taxon>
    </lineage>
</organism>
<protein>
    <submittedName>
        <fullName evidence="2">Uncharacterized protein</fullName>
    </submittedName>
</protein>
<gene>
    <name evidence="2" type="ORF">Pmani_031796</name>
</gene>
<feature type="compositionally biased region" description="Basic residues" evidence="1">
    <location>
        <begin position="220"/>
        <end position="229"/>
    </location>
</feature>
<name>A0AAE1TRM9_9EUCA</name>
<dbReference type="Proteomes" id="UP001292094">
    <property type="component" value="Unassembled WGS sequence"/>
</dbReference>
<feature type="compositionally biased region" description="Gly residues" evidence="1">
    <location>
        <begin position="185"/>
        <end position="198"/>
    </location>
</feature>
<feature type="compositionally biased region" description="Polar residues" evidence="1">
    <location>
        <begin position="545"/>
        <end position="562"/>
    </location>
</feature>
<feature type="region of interest" description="Disordered" evidence="1">
    <location>
        <begin position="173"/>
        <end position="243"/>
    </location>
</feature>
<feature type="region of interest" description="Disordered" evidence="1">
    <location>
        <begin position="384"/>
        <end position="406"/>
    </location>
</feature>
<comment type="caution">
    <text evidence="2">The sequence shown here is derived from an EMBL/GenBank/DDBJ whole genome shotgun (WGS) entry which is preliminary data.</text>
</comment>
<evidence type="ECO:0000256" key="1">
    <source>
        <dbReference type="SAM" id="MobiDB-lite"/>
    </source>
</evidence>
<feature type="compositionally biased region" description="Polar residues" evidence="1">
    <location>
        <begin position="384"/>
        <end position="405"/>
    </location>
</feature>
<evidence type="ECO:0000313" key="2">
    <source>
        <dbReference type="EMBL" id="KAK4295653.1"/>
    </source>
</evidence>